<accession>A0A1H5HAJ1</accession>
<feature type="region of interest" description="Disordered" evidence="1">
    <location>
        <begin position="1"/>
        <end position="23"/>
    </location>
</feature>
<dbReference type="STRING" id="648782.SAMN04488554_1888"/>
<keyword evidence="3" id="KW-1185">Reference proteome</keyword>
<name>A0A1H5HAJ1_9MICO</name>
<dbReference type="Proteomes" id="UP000199220">
    <property type="component" value="Unassembled WGS sequence"/>
</dbReference>
<dbReference type="InterPro" id="IPR002860">
    <property type="entry name" value="BNR_rpt"/>
</dbReference>
<feature type="region of interest" description="Disordered" evidence="1">
    <location>
        <begin position="317"/>
        <end position="336"/>
    </location>
</feature>
<dbReference type="AlphaFoldDB" id="A0A1H5HAJ1"/>
<feature type="compositionally biased region" description="Low complexity" evidence="1">
    <location>
        <begin position="49"/>
        <end position="72"/>
    </location>
</feature>
<feature type="region of interest" description="Disordered" evidence="1">
    <location>
        <begin position="49"/>
        <end position="78"/>
    </location>
</feature>
<dbReference type="InterPro" id="IPR015943">
    <property type="entry name" value="WD40/YVTN_repeat-like_dom_sf"/>
</dbReference>
<gene>
    <name evidence="2" type="ORF">SAMN04488554_1888</name>
</gene>
<dbReference type="Pfam" id="PF02012">
    <property type="entry name" value="BNR"/>
    <property type="match status" value="1"/>
</dbReference>
<dbReference type="Gene3D" id="2.130.10.10">
    <property type="entry name" value="YVTN repeat-like/Quinoprotein amine dehydrogenase"/>
    <property type="match status" value="1"/>
</dbReference>
<dbReference type="SUPFAM" id="SSF110296">
    <property type="entry name" value="Oligoxyloglucan reducing end-specific cellobiohydrolase"/>
    <property type="match status" value="1"/>
</dbReference>
<organism evidence="2 3">
    <name type="scientific">Ruania alba</name>
    <dbReference type="NCBI Taxonomy" id="648782"/>
    <lineage>
        <taxon>Bacteria</taxon>
        <taxon>Bacillati</taxon>
        <taxon>Actinomycetota</taxon>
        <taxon>Actinomycetes</taxon>
        <taxon>Micrococcales</taxon>
        <taxon>Ruaniaceae</taxon>
        <taxon>Ruania</taxon>
    </lineage>
</organism>
<sequence>MSAGWSGAQSATPLHRPPDPSHDEVIMIIPRRSLALTLAAVLTLAACSGAADSPAPTSPTSETSGASAAPTTQPSARATTDVQIDHVHGLGFSPDGAILVGSHSGVYSIPADGSETTLVGGISFDAMGMTPVGDRIYASGHPGTDDHVALTAPNLGLIQFQPGSGWEAIALAGEVDFHALTASAADPDVIVGVSSGRAVVELSTDGGQTWQDIADGPAFDVVVSQDTPELILSTSENGPMVSTDQGATFAPAEGAPFLGLVEPDLSRPDGVVGVDVDGVIWSGSLTGSDDWEELGRSTGSAAAIARAPDGRLVISGDGGLQVSSDDGQTWTGIGGA</sequence>
<reference evidence="3" key="1">
    <citation type="submission" date="2016-10" db="EMBL/GenBank/DDBJ databases">
        <authorList>
            <person name="Varghese N."/>
            <person name="Submissions S."/>
        </authorList>
    </citation>
    <scope>NUCLEOTIDE SEQUENCE [LARGE SCALE GENOMIC DNA]</scope>
    <source>
        <strain evidence="3">DSM 21368</strain>
    </source>
</reference>
<feature type="compositionally biased region" description="Polar residues" evidence="1">
    <location>
        <begin position="321"/>
        <end position="336"/>
    </location>
</feature>
<evidence type="ECO:0000313" key="2">
    <source>
        <dbReference type="EMBL" id="SEE24288.1"/>
    </source>
</evidence>
<evidence type="ECO:0000313" key="3">
    <source>
        <dbReference type="Proteomes" id="UP000199220"/>
    </source>
</evidence>
<protein>
    <submittedName>
        <fullName evidence="2">BNR/Asp-box repeat-containing protein</fullName>
    </submittedName>
</protein>
<dbReference type="EMBL" id="FNTX01000001">
    <property type="protein sequence ID" value="SEE24288.1"/>
    <property type="molecule type" value="Genomic_DNA"/>
</dbReference>
<evidence type="ECO:0000256" key="1">
    <source>
        <dbReference type="SAM" id="MobiDB-lite"/>
    </source>
</evidence>
<proteinExistence type="predicted"/>